<accession>A0A7G5B840</accession>
<name>A0A7G5B840_9CAUD</name>
<reference evidence="1 2" key="1">
    <citation type="submission" date="2020-07" db="EMBL/GenBank/DDBJ databases">
        <title>Ralstonia phages.</title>
        <authorList>
            <person name="Trotereau A."/>
            <person name="Boyer C."/>
            <person name="Torres-Barcelo C."/>
        </authorList>
    </citation>
    <scope>NUCLEOTIDE SEQUENCE [LARGE SCALE GENOMIC DNA]</scope>
</reference>
<dbReference type="Pfam" id="PF25612">
    <property type="entry name" value="DUF7940"/>
    <property type="match status" value="1"/>
</dbReference>
<dbReference type="InterPro" id="IPR057700">
    <property type="entry name" value="DUF7940"/>
</dbReference>
<gene>
    <name evidence="1" type="ORF">20A_00013</name>
</gene>
<protein>
    <recommendedName>
        <fullName evidence="3">Holin</fullName>
    </recommendedName>
</protein>
<evidence type="ECO:0008006" key="3">
    <source>
        <dbReference type="Google" id="ProtNLM"/>
    </source>
</evidence>
<proteinExistence type="predicted"/>
<evidence type="ECO:0000313" key="1">
    <source>
        <dbReference type="EMBL" id="QMV32463.1"/>
    </source>
</evidence>
<dbReference type="Proteomes" id="UP000515725">
    <property type="component" value="Segment"/>
</dbReference>
<sequence>MNLIENAGQWHKLWSIRFALLSAMLAAAEASLPLWQDIVPPHVFASLSTLCGIASAVSRVVQQPALRAGVDGTDPQ</sequence>
<evidence type="ECO:0000313" key="2">
    <source>
        <dbReference type="Proteomes" id="UP000515725"/>
    </source>
</evidence>
<dbReference type="EMBL" id="MT740727">
    <property type="protein sequence ID" value="QMV32463.1"/>
    <property type="molecule type" value="Genomic_DNA"/>
</dbReference>
<organism evidence="1 2">
    <name type="scientific">Ralstonia phage Alix</name>
    <dbReference type="NCBI Taxonomy" id="2759718"/>
    <lineage>
        <taxon>Viruses</taxon>
        <taxon>Duplodnaviria</taxon>
        <taxon>Heunggongvirae</taxon>
        <taxon>Uroviricota</taxon>
        <taxon>Caudoviricetes</taxon>
        <taxon>Gervaisevirus</taxon>
        <taxon>Gervaisevirus claudettte</taxon>
    </lineage>
</organism>